<dbReference type="InterPro" id="IPR028103">
    <property type="entry name" value="Spatacsin"/>
</dbReference>
<dbReference type="InParanoid" id="H3AW81"/>
<dbReference type="GO" id="GO:0008088">
    <property type="term" value="P:axo-dendritic transport"/>
    <property type="evidence" value="ECO:0007669"/>
    <property type="project" value="TreeGrafter"/>
</dbReference>
<dbReference type="FunCoup" id="H3AW81">
    <property type="interactions" value="3187"/>
</dbReference>
<dbReference type="EMBL" id="AFYH01104533">
    <property type="status" value="NOT_ANNOTATED_CDS"/>
    <property type="molecule type" value="Genomic_DNA"/>
</dbReference>
<dbReference type="EMBL" id="AFYH01104532">
    <property type="status" value="NOT_ANNOTATED_CDS"/>
    <property type="molecule type" value="Genomic_DNA"/>
</dbReference>
<name>H3AW81_LATCH</name>
<protein>
    <submittedName>
        <fullName evidence="2">SPG11 vesicle trafficking associated, spatacsin</fullName>
    </submittedName>
</protein>
<dbReference type="EMBL" id="AFYH01104534">
    <property type="status" value="NOT_ANNOTATED_CDS"/>
    <property type="molecule type" value="Genomic_DNA"/>
</dbReference>
<dbReference type="GeneTree" id="ENSGT00390000016791"/>
<dbReference type="InterPro" id="IPR028107">
    <property type="entry name" value="Spatacsin_C_dom"/>
</dbReference>
<dbReference type="STRING" id="7897.ENSLACP00000013902"/>
<reference evidence="3" key="1">
    <citation type="submission" date="2011-08" db="EMBL/GenBank/DDBJ databases">
        <title>The draft genome of Latimeria chalumnae.</title>
        <authorList>
            <person name="Di Palma F."/>
            <person name="Alfoldi J."/>
            <person name="Johnson J."/>
            <person name="Berlin A."/>
            <person name="Gnerre S."/>
            <person name="Jaffe D."/>
            <person name="MacCallum I."/>
            <person name="Young S."/>
            <person name="Walker B.J."/>
            <person name="Lander E."/>
            <person name="Lindblad-Toh K."/>
        </authorList>
    </citation>
    <scope>NUCLEOTIDE SEQUENCE [LARGE SCALE GENOMIC DNA]</scope>
    <source>
        <strain evidence="3">Wild caught</strain>
    </source>
</reference>
<dbReference type="EMBL" id="AFYH01104527">
    <property type="status" value="NOT_ANNOTATED_CDS"/>
    <property type="molecule type" value="Genomic_DNA"/>
</dbReference>
<dbReference type="GO" id="GO:0030424">
    <property type="term" value="C:axon"/>
    <property type="evidence" value="ECO:0007669"/>
    <property type="project" value="TreeGrafter"/>
</dbReference>
<dbReference type="OMA" id="ACCLNGP"/>
<evidence type="ECO:0000259" key="1">
    <source>
        <dbReference type="Pfam" id="PF14649"/>
    </source>
</evidence>
<dbReference type="GO" id="GO:0005737">
    <property type="term" value="C:cytoplasm"/>
    <property type="evidence" value="ECO:0007669"/>
    <property type="project" value="TreeGrafter"/>
</dbReference>
<dbReference type="EMBL" id="AFYH01104535">
    <property type="status" value="NOT_ANNOTATED_CDS"/>
    <property type="molecule type" value="Genomic_DNA"/>
</dbReference>
<sequence>KRGLQVLLISGPGHKKTKEVVRAKLTNCYETLCSLTVHGNLEVTAFSSECDRNCERTIEGSFVDFIWEKTERTLLCADKRRVLALSSSNELYVFEIQVEDGVCDVTTFYTCNENTLRKLVESKNLTLSSSLSLRIMSFENNSFFLLLNNFILINLIFPEKQSDPETCNCFALGLQPQALEQITDGQICRHILFLLDSAGRIYIYDTVDGKQLAEVDLTLCQASIMEESQVFNSRSPLVALKVSHDLENAVVINCVNLAISINLNEYFRTYPEHLLYKKMSSKLPMKGPEGVDEDDLASSAYSNKVQGFSFQADRSWNASLSLLYKKTKMLTTTDFIPEVQAPWYLHLSNFANNNPNSSLGFLKTVSFPQNAASALSRYTQKKGKQTGDVLKNKWKRMIQLQVPKENMNFVRVSVSGFTVLFTLTSTNNHMVTVAFWDLQTQDVIYQVLDTYYVPVECDGEEQLCLLLTDAGLSMVLFGLTQEDLLNRLMIHGCAGTVDSLCHLNHWDRCSISIHSLEAGLENRQLDTVDFFLKSKEDLFSPPTGHALSDQVVSLPSQLHLKNVLELRPALDLLCCAIRENHSETQSKQFSEQLLILTIQFLNKQVRGILVHRHELDEDLQKCVNILTEYITELRTFMKKFPRTQATEIDMPIGPDEGVPETQQYQIWELCKSEEVICNAVLSNQVPAAQAFFRAQRNQVQNLEELTQTGLNLAYDYLIRKGLKKASELLKNMGFNVKEQLHSICFHTPDRDLRDFLVKELQKQNYLSVEEKAIVEFAYQVEKLYSSPLLQTKEVQQPDKCNKMEHLDPKHKCVLEKFLDPHVTEKTEFSGIVLDWVQWWSKADRERIMLCRQSDKALKAYSPEVLWMHLTSQHDWSKVHCWIEAFQPQNKSSEQTEWPPLTEDIVDQYTCCNSYMQNHILDTLARKGIFIPSELADFEQLLLRLSRTCGVMQDSHPVTEYQTSEGLDFHSQFILYCLEHSLGYLLYAYLDHYGINQSNCPLLASKTLHEAHPWLELLMTIREASSHATGSLKEPQMVFQASLANTRSLIPSNQASSMLLEGHTLLALATIMYAPGGIDQIVGVNNKTNESLWKVDPQLLKMALTPYPKLRAALFPQHTPHGIPPLDISLYHLLQSLFPFDPFRLFGWQSTNTLACGDILNDLPHFSCPDLVNKYAITELLDFSYYLRHGRPSFAFGTFLIQQLAKSKSSRELIQQAGSEAYSFCLSHFYVPSITAACVTFLELLGVDSLKLRVDLKVASIILFFQLTSEICLVRLYHIKIAEKIAKLSDAEITTAEELLVYLEVAVWDNIQRQGISSSRVSLDSSREWSLVPQFCRLHSVPLSTTYLQQCAREDNWLQFLVFIQLHNYPEDKVTTLLKEFSPTLQAHLTLAFENLQLVPHHELERYQENTEYVKTEQQKKKECPTDLFQVLFLCQDKPDPWFYLATEAVKQHFPVLSIFAASLEDASILHCLCVWIITSVEDIIVTEATNHIRDSVEHHEWDLRDLSVLWKVLLKRQNSKILSRGFQLFLKESPILYMLQMYELCTEHKNYNEAKVKLLEFQKCLVQLKTAGVKTPTIIPVAWLESQAVFLLELILQQCRTQYELRKLLQLLADVDNVLKSNGPDFKKLSSLSQLLQETSISINTAILANYSTDILQNECRRILGQLQEKGLFSLARQVAELAELPIDNLVINELIQELEALKEQKQWHRKETRINFWRKCHDSFVSNSISNVAASEFFSAEENTMPSMKRVPCPSLEVQMDHIQEKCFLLTMAGHWLAKSDSFSVEHLEEIEKRIWLCQIAQQTLTKASEALISRFSNPVLSSGEISFESMTQEFSFSKLAALNSTKYLKLEGLPNKATSQCRLDKVEMESFSTLIGQLLDEGCIEEASRACRYFDFYSKDVFVVLHCRALASGEADTQDLHPDMQVILTAEATFDKETRPRRRQLSSSDSCSSFVLVQHPGEQIVLNLKILSDECLHGKNFCRQILSLYELSKELGCSYMEISSQDSETVLRKVLSSQQLDRYKKAQAFITTQGLKAETVAELLSEDVVQALLSSDEGKATGQKQIFNPSDGKEVFLQLAKLCQDPTLVGIKLLDKISSVPHGELACTVELLILAHDCFSLTCHMEGIVKVLQAARHLTCNHLAPNEQYSLMVRLLTGISRYNDMTYIFDLLHQNHRFEMLLRKKVESNGLLKTALLDYIKRCHPGDSEKHNMVALCFSMCREIGENHEGAARTQLKLIESQSWDESLREVTDLKNSLTKVLTLLKDAAESYSKDSCVRQALRCVKLAKLVTLQLHLLNGNQYVRLINLSRQELMKHIISLPKFYQASVVAEAYDFIPDWAEVLYKHVIIDGDFTYLEEFKQQGPLQTNLFEEISKKFKKYQGDTKARQNLKKLLKYCEDIYIYYKLAYEHEFFDVANLLLQDARTSCYLNDMLSS</sequence>
<dbReference type="GO" id="GO:0030425">
    <property type="term" value="C:dendrite"/>
    <property type="evidence" value="ECO:0007669"/>
    <property type="project" value="TreeGrafter"/>
</dbReference>
<dbReference type="Proteomes" id="UP000008672">
    <property type="component" value="Unassembled WGS sequence"/>
</dbReference>
<dbReference type="GO" id="GO:0045202">
    <property type="term" value="C:synapse"/>
    <property type="evidence" value="ECO:0007669"/>
    <property type="project" value="TreeGrafter"/>
</dbReference>
<dbReference type="Ensembl" id="ENSLACT00000013999.1">
    <property type="protein sequence ID" value="ENSLACP00000013902.1"/>
    <property type="gene ID" value="ENSLACG00000012238.1"/>
</dbReference>
<dbReference type="GO" id="GO:0007409">
    <property type="term" value="P:axonogenesis"/>
    <property type="evidence" value="ECO:0007669"/>
    <property type="project" value="TreeGrafter"/>
</dbReference>
<reference evidence="2" key="2">
    <citation type="submission" date="2025-08" db="UniProtKB">
        <authorList>
            <consortium name="Ensembl"/>
        </authorList>
    </citation>
    <scope>IDENTIFICATION</scope>
</reference>
<evidence type="ECO:0000313" key="3">
    <source>
        <dbReference type="Proteomes" id="UP000008672"/>
    </source>
</evidence>
<dbReference type="EMBL" id="AFYH01104528">
    <property type="status" value="NOT_ANNOTATED_CDS"/>
    <property type="molecule type" value="Genomic_DNA"/>
</dbReference>
<dbReference type="eggNOG" id="KOG1884">
    <property type="taxonomic scope" value="Eukaryota"/>
</dbReference>
<dbReference type="EMBL" id="AFYH01104531">
    <property type="status" value="NOT_ANNOTATED_CDS"/>
    <property type="molecule type" value="Genomic_DNA"/>
</dbReference>
<dbReference type="EMBL" id="AFYH01104536">
    <property type="status" value="NOT_ANNOTATED_CDS"/>
    <property type="molecule type" value="Genomic_DNA"/>
</dbReference>
<dbReference type="EMBL" id="AFYH01104529">
    <property type="status" value="NOT_ANNOTATED_CDS"/>
    <property type="molecule type" value="Genomic_DNA"/>
</dbReference>
<proteinExistence type="predicted"/>
<accession>H3AW81</accession>
<keyword evidence="3" id="KW-1185">Reference proteome</keyword>
<gene>
    <name evidence="2" type="primary">SPG11</name>
</gene>
<dbReference type="HOGENOM" id="CLU_001081_0_0_1"/>
<dbReference type="PANTHER" id="PTHR13650:SF0">
    <property type="entry name" value="SPATACSIN"/>
    <property type="match status" value="1"/>
</dbReference>
<dbReference type="GO" id="GO:0007268">
    <property type="term" value="P:chemical synaptic transmission"/>
    <property type="evidence" value="ECO:0007669"/>
    <property type="project" value="TreeGrafter"/>
</dbReference>
<organism evidence="2 3">
    <name type="scientific">Latimeria chalumnae</name>
    <name type="common">Coelacanth</name>
    <dbReference type="NCBI Taxonomy" id="7897"/>
    <lineage>
        <taxon>Eukaryota</taxon>
        <taxon>Metazoa</taxon>
        <taxon>Chordata</taxon>
        <taxon>Craniata</taxon>
        <taxon>Vertebrata</taxon>
        <taxon>Euteleostomi</taxon>
        <taxon>Coelacanthiformes</taxon>
        <taxon>Coelacanthidae</taxon>
        <taxon>Latimeria</taxon>
    </lineage>
</organism>
<dbReference type="GO" id="GO:0048489">
    <property type="term" value="P:synaptic vesicle transport"/>
    <property type="evidence" value="ECO:0007669"/>
    <property type="project" value="TreeGrafter"/>
</dbReference>
<dbReference type="Bgee" id="ENSLACG00000012238">
    <property type="expression patterns" value="Expressed in chordate pharynx and 1 other cell type or tissue"/>
</dbReference>
<dbReference type="PANTHER" id="PTHR13650">
    <property type="entry name" value="SPATACSIN"/>
    <property type="match status" value="1"/>
</dbReference>
<reference evidence="2" key="3">
    <citation type="submission" date="2025-09" db="UniProtKB">
        <authorList>
            <consortium name="Ensembl"/>
        </authorList>
    </citation>
    <scope>IDENTIFICATION</scope>
</reference>
<evidence type="ECO:0000313" key="2">
    <source>
        <dbReference type="Ensembl" id="ENSLACP00000013902.1"/>
    </source>
</evidence>
<dbReference type="EMBL" id="AFYH01104530">
    <property type="status" value="NOT_ANNOTATED_CDS"/>
    <property type="molecule type" value="Genomic_DNA"/>
</dbReference>
<dbReference type="Pfam" id="PF14649">
    <property type="entry name" value="Spatacsin_C"/>
    <property type="match status" value="1"/>
</dbReference>
<feature type="domain" description="Spatacsin C-terminal" evidence="1">
    <location>
        <begin position="2090"/>
        <end position="2382"/>
    </location>
</feature>